<evidence type="ECO:0000313" key="15">
    <source>
        <dbReference type="EMBL" id="MCG2588531.1"/>
    </source>
</evidence>
<keyword evidence="3" id="KW-0633">Potassium transport</keyword>
<dbReference type="PRINTS" id="PR00169">
    <property type="entry name" value="KCHANNEL"/>
</dbReference>
<dbReference type="RefSeq" id="WP_237853372.1">
    <property type="nucleotide sequence ID" value="NZ_JAKLWS010000008.1"/>
</dbReference>
<name>A0ABS9KCG9_9BACT</name>
<dbReference type="Pfam" id="PF00520">
    <property type="entry name" value="Ion_trans"/>
    <property type="match status" value="1"/>
</dbReference>
<evidence type="ECO:0000256" key="9">
    <source>
        <dbReference type="ARBA" id="ARBA00023065"/>
    </source>
</evidence>
<accession>A0ABS9KCG9</accession>
<comment type="caution">
    <text evidence="15">The sequence shown here is derived from an EMBL/GenBank/DDBJ whole genome shotgun (WGS) entry which is preliminary data.</text>
</comment>
<gene>
    <name evidence="15" type="ORF">L6773_08150</name>
</gene>
<feature type="transmembrane region" description="Helical" evidence="13">
    <location>
        <begin position="77"/>
        <end position="95"/>
    </location>
</feature>
<feature type="transmembrane region" description="Helical" evidence="13">
    <location>
        <begin position="139"/>
        <end position="160"/>
    </location>
</feature>
<dbReference type="PANTHER" id="PTHR11537">
    <property type="entry name" value="VOLTAGE-GATED POTASSIUM CHANNEL"/>
    <property type="match status" value="1"/>
</dbReference>
<evidence type="ECO:0000313" key="16">
    <source>
        <dbReference type="Proteomes" id="UP001165366"/>
    </source>
</evidence>
<evidence type="ECO:0000256" key="3">
    <source>
        <dbReference type="ARBA" id="ARBA00022538"/>
    </source>
</evidence>
<evidence type="ECO:0000256" key="8">
    <source>
        <dbReference type="ARBA" id="ARBA00022989"/>
    </source>
</evidence>
<dbReference type="InterPro" id="IPR027359">
    <property type="entry name" value="Volt_channel_dom_sf"/>
</dbReference>
<dbReference type="Gene3D" id="1.10.287.70">
    <property type="match status" value="1"/>
</dbReference>
<evidence type="ECO:0000256" key="11">
    <source>
        <dbReference type="ARBA" id="ARBA00023303"/>
    </source>
</evidence>
<keyword evidence="6" id="KW-0851">Voltage-gated channel</keyword>
<proteinExistence type="predicted"/>
<keyword evidence="9" id="KW-0406">Ion transport</keyword>
<protein>
    <submittedName>
        <fullName evidence="15">Ion transporter</fullName>
    </submittedName>
</protein>
<keyword evidence="8 13" id="KW-1133">Transmembrane helix</keyword>
<dbReference type="Gene3D" id="1.20.120.350">
    <property type="entry name" value="Voltage-gated potassium channels. Chain C"/>
    <property type="match status" value="1"/>
</dbReference>
<evidence type="ECO:0000256" key="7">
    <source>
        <dbReference type="ARBA" id="ARBA00022958"/>
    </source>
</evidence>
<evidence type="ECO:0000256" key="4">
    <source>
        <dbReference type="ARBA" id="ARBA00022692"/>
    </source>
</evidence>
<keyword evidence="4 13" id="KW-0812">Transmembrane</keyword>
<dbReference type="EMBL" id="JAKLWS010000008">
    <property type="protein sequence ID" value="MCG2588531.1"/>
    <property type="molecule type" value="Genomic_DNA"/>
</dbReference>
<keyword evidence="16" id="KW-1185">Reference proteome</keyword>
<dbReference type="SUPFAM" id="SSF81324">
    <property type="entry name" value="Voltage-gated potassium channels"/>
    <property type="match status" value="1"/>
</dbReference>
<reference evidence="15" key="2">
    <citation type="submission" date="2024-05" db="EMBL/GenBank/DDBJ databases">
        <title>Rhodohalobacter halophilus gen. nov., sp. nov., a moderately halophilic member of the family Balneolaceae.</title>
        <authorList>
            <person name="Xia J."/>
        </authorList>
    </citation>
    <scope>NUCLEOTIDE SEQUENCE</scope>
    <source>
        <strain evidence="15">WB101</strain>
    </source>
</reference>
<evidence type="ECO:0000256" key="12">
    <source>
        <dbReference type="SAM" id="MobiDB-lite"/>
    </source>
</evidence>
<feature type="transmembrane region" description="Helical" evidence="13">
    <location>
        <begin position="200"/>
        <end position="222"/>
    </location>
</feature>
<organism evidence="15 16">
    <name type="scientific">Rhodohalobacter sulfatireducens</name>
    <dbReference type="NCBI Taxonomy" id="2911366"/>
    <lineage>
        <taxon>Bacteria</taxon>
        <taxon>Pseudomonadati</taxon>
        <taxon>Balneolota</taxon>
        <taxon>Balneolia</taxon>
        <taxon>Balneolales</taxon>
        <taxon>Balneolaceae</taxon>
        <taxon>Rhodohalobacter</taxon>
    </lineage>
</organism>
<feature type="transmembrane region" description="Helical" evidence="13">
    <location>
        <begin position="45"/>
        <end position="65"/>
    </location>
</feature>
<keyword evidence="11" id="KW-0407">Ion channel</keyword>
<dbReference type="InterPro" id="IPR005821">
    <property type="entry name" value="Ion_trans_dom"/>
</dbReference>
<dbReference type="Proteomes" id="UP001165366">
    <property type="component" value="Unassembled WGS sequence"/>
</dbReference>
<evidence type="ECO:0000256" key="6">
    <source>
        <dbReference type="ARBA" id="ARBA00022882"/>
    </source>
</evidence>
<sequence length="247" mass="27614">MNLKKLVKETSSGAGRVFDITIQALIILSLITFSISTIPDLGERALLILSILEIVTVVIFSLEYILRIYAAEKKLDYILSFYGIIDLLAILPFYLSTAIDLRSIRVLRLFRLFRIFKIVRYNAAIKTFKEAFVSIKEELTIFSIATFFVIYIAAVGIYYFENAAQPESFKSVFHSLWWAVATLTTVGYGDVYPITLGGRIFTFVILMVGLSIVSIPAGLLASSLQEGARKSKQEPNSSGDPKRADLN</sequence>
<keyword evidence="5" id="KW-0631">Potassium channel</keyword>
<feature type="transmembrane region" description="Helical" evidence="13">
    <location>
        <begin position="20"/>
        <end position="39"/>
    </location>
</feature>
<keyword evidence="2" id="KW-0813">Transport</keyword>
<comment type="subcellular location">
    <subcellularLocation>
        <location evidence="1">Membrane</location>
        <topology evidence="1">Multi-pass membrane protein</topology>
    </subcellularLocation>
</comment>
<feature type="transmembrane region" description="Helical" evidence="13">
    <location>
        <begin position="172"/>
        <end position="194"/>
    </location>
</feature>
<feature type="region of interest" description="Disordered" evidence="12">
    <location>
        <begin position="226"/>
        <end position="247"/>
    </location>
</feature>
<evidence type="ECO:0000259" key="14">
    <source>
        <dbReference type="Pfam" id="PF00520"/>
    </source>
</evidence>
<evidence type="ECO:0000256" key="2">
    <source>
        <dbReference type="ARBA" id="ARBA00022448"/>
    </source>
</evidence>
<feature type="domain" description="Ion transport" evidence="14">
    <location>
        <begin position="16"/>
        <end position="231"/>
    </location>
</feature>
<evidence type="ECO:0000256" key="1">
    <source>
        <dbReference type="ARBA" id="ARBA00004141"/>
    </source>
</evidence>
<keyword evidence="10 13" id="KW-0472">Membrane</keyword>
<evidence type="ECO:0000256" key="5">
    <source>
        <dbReference type="ARBA" id="ARBA00022826"/>
    </source>
</evidence>
<keyword evidence="7" id="KW-0630">Potassium</keyword>
<evidence type="ECO:0000256" key="13">
    <source>
        <dbReference type="SAM" id="Phobius"/>
    </source>
</evidence>
<dbReference type="InterPro" id="IPR028325">
    <property type="entry name" value="VG_K_chnl"/>
</dbReference>
<evidence type="ECO:0000256" key="10">
    <source>
        <dbReference type="ARBA" id="ARBA00023136"/>
    </source>
</evidence>
<reference evidence="15" key="1">
    <citation type="submission" date="2022-01" db="EMBL/GenBank/DDBJ databases">
        <authorList>
            <person name="Wang Y."/>
        </authorList>
    </citation>
    <scope>NUCLEOTIDE SEQUENCE</scope>
    <source>
        <strain evidence="15">WB101</strain>
    </source>
</reference>
<dbReference type="PANTHER" id="PTHR11537:SF254">
    <property type="entry name" value="POTASSIUM VOLTAGE-GATED CHANNEL PROTEIN SHAB"/>
    <property type="match status" value="1"/>
</dbReference>